<keyword evidence="4" id="KW-1185">Reference proteome</keyword>
<evidence type="ECO:0000313" key="4">
    <source>
        <dbReference type="Proteomes" id="UP001162131"/>
    </source>
</evidence>
<dbReference type="Proteomes" id="UP001162131">
    <property type="component" value="Unassembled WGS sequence"/>
</dbReference>
<reference evidence="3" key="1">
    <citation type="submission" date="2021-09" db="EMBL/GenBank/DDBJ databases">
        <authorList>
            <consortium name="AG Swart"/>
            <person name="Singh M."/>
            <person name="Singh A."/>
            <person name="Seah K."/>
            <person name="Emmerich C."/>
        </authorList>
    </citation>
    <scope>NUCLEOTIDE SEQUENCE</scope>
    <source>
        <strain evidence="3">ATCC30299</strain>
    </source>
</reference>
<proteinExistence type="predicted"/>
<feature type="coiled-coil region" evidence="1">
    <location>
        <begin position="7"/>
        <end position="62"/>
    </location>
</feature>
<comment type="caution">
    <text evidence="3">The sequence shown here is derived from an EMBL/GenBank/DDBJ whole genome shotgun (WGS) entry which is preliminary data.</text>
</comment>
<keyword evidence="1" id="KW-0175">Coiled coil</keyword>
<feature type="compositionally biased region" description="Basic and acidic residues" evidence="2">
    <location>
        <begin position="156"/>
        <end position="167"/>
    </location>
</feature>
<organism evidence="3 4">
    <name type="scientific">Blepharisma stoltei</name>
    <dbReference type="NCBI Taxonomy" id="1481888"/>
    <lineage>
        <taxon>Eukaryota</taxon>
        <taxon>Sar</taxon>
        <taxon>Alveolata</taxon>
        <taxon>Ciliophora</taxon>
        <taxon>Postciliodesmatophora</taxon>
        <taxon>Heterotrichea</taxon>
        <taxon>Heterotrichida</taxon>
        <taxon>Blepharismidae</taxon>
        <taxon>Blepharisma</taxon>
    </lineage>
</organism>
<name>A0AAU9JG34_9CILI</name>
<evidence type="ECO:0000313" key="3">
    <source>
        <dbReference type="EMBL" id="CAG9326202.1"/>
    </source>
</evidence>
<feature type="region of interest" description="Disordered" evidence="2">
    <location>
        <begin position="108"/>
        <end position="170"/>
    </location>
</feature>
<evidence type="ECO:0000256" key="2">
    <source>
        <dbReference type="SAM" id="MobiDB-lite"/>
    </source>
</evidence>
<gene>
    <name evidence="3" type="ORF">BSTOLATCC_MIC40634</name>
</gene>
<protein>
    <submittedName>
        <fullName evidence="3">Uncharacterized protein</fullName>
    </submittedName>
</protein>
<evidence type="ECO:0000256" key="1">
    <source>
        <dbReference type="SAM" id="Coils"/>
    </source>
</evidence>
<dbReference type="AlphaFoldDB" id="A0AAU9JG34"/>
<sequence>MESKATFEQLLLEIEKQEETINGYLQEAEEQGSIDPSFEEYLSQAKLELQKKREELLKQQELAKSIRSSQELISSLEIQDMEEKTPIIKRNNTNGFKESSVPTEKYPFYSVQKIEPQKPKQRSSSLLIGNQPKIEPEQIFKKKINTKSNSLSPSARRYEKSPQKPELSENVIDNVYTPAIKKKKIPIIKVDETKEIECEDISPEKMHKSAISDFSNISSILNDKDLESKMETLQWYRELRNSAHEKMLELKEQILLEKEKKLQSLVNSLTDSAKSGDYLRANNMNRTNPNLPPLSPKRNKEILLKATNTPKSMRNSSNFQDYAYFAGKSRSAESSPSGIERKNSANTNIPPTDNSNFNQKSRIAAIKKNFKEPMPSIKPDWLPKKEKISELVKALPGIPSEIVPKLVQNINKTQA</sequence>
<accession>A0AAU9JG34</accession>
<feature type="region of interest" description="Disordered" evidence="2">
    <location>
        <begin position="329"/>
        <end position="359"/>
    </location>
</feature>
<feature type="compositionally biased region" description="Polar residues" evidence="2">
    <location>
        <begin position="344"/>
        <end position="359"/>
    </location>
</feature>
<dbReference type="EMBL" id="CAJZBQ010000040">
    <property type="protein sequence ID" value="CAG9326202.1"/>
    <property type="molecule type" value="Genomic_DNA"/>
</dbReference>